<dbReference type="InterPro" id="IPR007391">
    <property type="entry name" value="Vancomycin_resist_VanW"/>
</dbReference>
<evidence type="ECO:0000313" key="1">
    <source>
        <dbReference type="EMBL" id="SDJ86352.1"/>
    </source>
</evidence>
<gene>
    <name evidence="1" type="ORF">SAMN05216243_1202</name>
</gene>
<keyword evidence="2" id="KW-1185">Reference proteome</keyword>
<dbReference type="PANTHER" id="PTHR35788">
    <property type="entry name" value="EXPORTED PROTEIN-RELATED"/>
    <property type="match status" value="1"/>
</dbReference>
<dbReference type="AlphaFoldDB" id="A0A1G8X6V5"/>
<name>A0A1G8X6V5_9BACI</name>
<organism evidence="1 2">
    <name type="scientific">Sediminibacillus albus</name>
    <dbReference type="NCBI Taxonomy" id="407036"/>
    <lineage>
        <taxon>Bacteria</taxon>
        <taxon>Bacillati</taxon>
        <taxon>Bacillota</taxon>
        <taxon>Bacilli</taxon>
        <taxon>Bacillales</taxon>
        <taxon>Bacillaceae</taxon>
        <taxon>Sediminibacillus</taxon>
    </lineage>
</organism>
<dbReference type="OrthoDB" id="9813301at2"/>
<reference evidence="1 2" key="1">
    <citation type="submission" date="2016-10" db="EMBL/GenBank/DDBJ databases">
        <authorList>
            <person name="de Groot N.N."/>
        </authorList>
    </citation>
    <scope>NUCLEOTIDE SEQUENCE [LARGE SCALE GENOMIC DNA]</scope>
    <source>
        <strain evidence="1 2">CGMCC 1.6502</strain>
    </source>
</reference>
<dbReference type="PANTHER" id="PTHR35788:SF1">
    <property type="entry name" value="EXPORTED PROTEIN"/>
    <property type="match status" value="1"/>
</dbReference>
<proteinExistence type="predicted"/>
<protein>
    <submittedName>
        <fullName evidence="1">Vancomycin resistance protein YoaR, contains peptidoglycan-binding and VanW domains</fullName>
    </submittedName>
</protein>
<dbReference type="STRING" id="407036.SAMN05216243_1202"/>
<dbReference type="EMBL" id="FNFL01000001">
    <property type="protein sequence ID" value="SDJ86352.1"/>
    <property type="molecule type" value="Genomic_DNA"/>
</dbReference>
<sequence length="310" mass="35212">MKILITALLLIIAPQQEEQKQIEQVQSQPFTIIYNGKSIQKVNRSDVKLPHLEEKWLDMDKFNRITEELAEKVYKEPVDAGIDDLGRIKPAKPGHQLDRQQFSELFAYYYYANQLNEVEAPLRVVHPRVDEELLASIREKPIGKYVTYYNSNNKERSQNIVLAAQAINNHVVFPRETFSFNGVVGKRTEEKGYQPAPVIVKGELAEDIGGGICQVSSTLYNAVDQAGVKIVERYSHSRSVPYVPPGRDATVSWYGPDFSFENAYNQPILIRAKAVKGTMQINIYSADSIQYQKRQVPNVNENTPKEVPAD</sequence>
<dbReference type="Proteomes" id="UP000198694">
    <property type="component" value="Unassembled WGS sequence"/>
</dbReference>
<evidence type="ECO:0000313" key="2">
    <source>
        <dbReference type="Proteomes" id="UP000198694"/>
    </source>
</evidence>
<dbReference type="Pfam" id="PF04294">
    <property type="entry name" value="VanW"/>
    <property type="match status" value="1"/>
</dbReference>
<accession>A0A1G8X6V5</accession>
<dbReference type="InterPro" id="IPR052913">
    <property type="entry name" value="Glycopeptide_resist_protein"/>
</dbReference>